<dbReference type="Gene3D" id="3.80.10.10">
    <property type="entry name" value="Ribonuclease Inhibitor"/>
    <property type="match status" value="1"/>
</dbReference>
<dbReference type="AlphaFoldDB" id="A0ABD1TQD3"/>
<comment type="caution">
    <text evidence="1">The sequence shown here is derived from an EMBL/GenBank/DDBJ whole genome shotgun (WGS) entry which is preliminary data.</text>
</comment>
<dbReference type="InterPro" id="IPR032675">
    <property type="entry name" value="LRR_dom_sf"/>
</dbReference>
<protein>
    <submittedName>
        <fullName evidence="1">Late blight resistance protein-like protein R1A-10</fullName>
    </submittedName>
</protein>
<sequence length="105" mass="12044">MKHRFPTSIAKLCNLETLIVNPCKFRLIFNTSFLPPGNLEDVTIEASLFCEKLLALSYRFTNGGNIVPLENLQILGNMINFRWTKEVLDMMPNLKKLVISYEHDG</sequence>
<reference evidence="2" key="1">
    <citation type="submission" date="2024-07" db="EMBL/GenBank/DDBJ databases">
        <title>Two chromosome-level genome assemblies of Korean endemic species Abeliophyllum distichum and Forsythia ovata (Oleaceae).</title>
        <authorList>
            <person name="Jang H."/>
        </authorList>
    </citation>
    <scope>NUCLEOTIDE SEQUENCE [LARGE SCALE GENOMIC DNA]</scope>
</reference>
<accession>A0ABD1TQD3</accession>
<evidence type="ECO:0000313" key="2">
    <source>
        <dbReference type="Proteomes" id="UP001604277"/>
    </source>
</evidence>
<name>A0ABD1TQD3_9LAMI</name>
<dbReference type="EMBL" id="JBFOLJ010000008">
    <property type="protein sequence ID" value="KAL2514793.1"/>
    <property type="molecule type" value="Genomic_DNA"/>
</dbReference>
<dbReference type="SUPFAM" id="SSF52047">
    <property type="entry name" value="RNI-like"/>
    <property type="match status" value="1"/>
</dbReference>
<organism evidence="1 2">
    <name type="scientific">Forsythia ovata</name>
    <dbReference type="NCBI Taxonomy" id="205694"/>
    <lineage>
        <taxon>Eukaryota</taxon>
        <taxon>Viridiplantae</taxon>
        <taxon>Streptophyta</taxon>
        <taxon>Embryophyta</taxon>
        <taxon>Tracheophyta</taxon>
        <taxon>Spermatophyta</taxon>
        <taxon>Magnoliopsida</taxon>
        <taxon>eudicotyledons</taxon>
        <taxon>Gunneridae</taxon>
        <taxon>Pentapetalae</taxon>
        <taxon>asterids</taxon>
        <taxon>lamiids</taxon>
        <taxon>Lamiales</taxon>
        <taxon>Oleaceae</taxon>
        <taxon>Forsythieae</taxon>
        <taxon>Forsythia</taxon>
    </lineage>
</organism>
<evidence type="ECO:0000313" key="1">
    <source>
        <dbReference type="EMBL" id="KAL2514793.1"/>
    </source>
</evidence>
<proteinExistence type="predicted"/>
<gene>
    <name evidence="1" type="ORF">Fot_28764</name>
</gene>
<keyword evidence="2" id="KW-1185">Reference proteome</keyword>
<dbReference type="Proteomes" id="UP001604277">
    <property type="component" value="Unassembled WGS sequence"/>
</dbReference>